<keyword evidence="3" id="KW-1185">Reference proteome</keyword>
<evidence type="ECO:0000256" key="1">
    <source>
        <dbReference type="SAM" id="MobiDB-lite"/>
    </source>
</evidence>
<feature type="region of interest" description="Disordered" evidence="1">
    <location>
        <begin position="1"/>
        <end position="32"/>
    </location>
</feature>
<dbReference type="Proteomes" id="UP000678276">
    <property type="component" value="Unassembled WGS sequence"/>
</dbReference>
<accession>A0ABS4BIV4</accession>
<reference evidence="2 3" key="1">
    <citation type="submission" date="2021-04" db="EMBL/GenBank/DDBJ databases">
        <title>Whole genome sequence of Jiella sp. KSK16Y-1.</title>
        <authorList>
            <person name="Tuo L."/>
        </authorList>
    </citation>
    <scope>NUCLEOTIDE SEQUENCE [LARGE SCALE GENOMIC DNA]</scope>
    <source>
        <strain evidence="2 3">KSK16Y-1</strain>
    </source>
</reference>
<comment type="caution">
    <text evidence="2">The sequence shown here is derived from an EMBL/GenBank/DDBJ whole genome shotgun (WGS) entry which is preliminary data.</text>
</comment>
<evidence type="ECO:0000313" key="3">
    <source>
        <dbReference type="Proteomes" id="UP000678276"/>
    </source>
</evidence>
<feature type="compositionally biased region" description="Basic residues" evidence="1">
    <location>
        <begin position="1"/>
        <end position="10"/>
    </location>
</feature>
<name>A0ABS4BIV4_9HYPH</name>
<sequence length="48" mass="4941">MGKTKEKRNRNAGSERAAVVPPTAAIGDDDTPLAVVADPAEEDAPDGH</sequence>
<evidence type="ECO:0000313" key="2">
    <source>
        <dbReference type="EMBL" id="MBP0616688.1"/>
    </source>
</evidence>
<proteinExistence type="predicted"/>
<protein>
    <submittedName>
        <fullName evidence="2">Uncharacterized protein</fullName>
    </submittedName>
</protein>
<organism evidence="2 3">
    <name type="scientific">Jiella mangrovi</name>
    <dbReference type="NCBI Taxonomy" id="2821407"/>
    <lineage>
        <taxon>Bacteria</taxon>
        <taxon>Pseudomonadati</taxon>
        <taxon>Pseudomonadota</taxon>
        <taxon>Alphaproteobacteria</taxon>
        <taxon>Hyphomicrobiales</taxon>
        <taxon>Aurantimonadaceae</taxon>
        <taxon>Jiella</taxon>
    </lineage>
</organism>
<dbReference type="EMBL" id="JAGJCF010000010">
    <property type="protein sequence ID" value="MBP0616688.1"/>
    <property type="molecule type" value="Genomic_DNA"/>
</dbReference>
<dbReference type="RefSeq" id="WP_209595185.1">
    <property type="nucleotide sequence ID" value="NZ_JAGJCF010000010.1"/>
</dbReference>
<gene>
    <name evidence="2" type="ORF">J6595_13955</name>
</gene>